<dbReference type="InterPro" id="IPR036812">
    <property type="entry name" value="NAD(P)_OxRdtase_dom_sf"/>
</dbReference>
<dbReference type="InterPro" id="IPR053135">
    <property type="entry name" value="AKR2_Oxidoreductase"/>
</dbReference>
<reference evidence="2" key="1">
    <citation type="submission" date="2020-09" db="EMBL/GenBank/DDBJ databases">
        <title>Pelagicoccus enzymogenes sp. nov. with an EPS production, isolated from marine sediment.</title>
        <authorList>
            <person name="Feng X."/>
        </authorList>
    </citation>
    <scope>NUCLEOTIDE SEQUENCE</scope>
    <source>
        <strain evidence="2">NFK12</strain>
    </source>
</reference>
<dbReference type="Gene3D" id="3.20.20.100">
    <property type="entry name" value="NADP-dependent oxidoreductase domain"/>
    <property type="match status" value="1"/>
</dbReference>
<dbReference type="CDD" id="cd19086">
    <property type="entry name" value="AKR_AKR11C1"/>
    <property type="match status" value="1"/>
</dbReference>
<dbReference type="RefSeq" id="WP_191615028.1">
    <property type="nucleotide sequence ID" value="NZ_JACYFG010000002.1"/>
</dbReference>
<evidence type="ECO:0000313" key="3">
    <source>
        <dbReference type="Proteomes" id="UP000622317"/>
    </source>
</evidence>
<dbReference type="PANTHER" id="PTHR43312:SF1">
    <property type="entry name" value="NADP-DEPENDENT OXIDOREDUCTASE DOMAIN-CONTAINING PROTEIN"/>
    <property type="match status" value="1"/>
</dbReference>
<gene>
    <name evidence="2" type="ORF">IEN85_00115</name>
</gene>
<dbReference type="PANTHER" id="PTHR43312">
    <property type="entry name" value="D-THREO-ALDOSE 1-DEHYDROGENASE"/>
    <property type="match status" value="1"/>
</dbReference>
<dbReference type="InterPro" id="IPR023210">
    <property type="entry name" value="NADP_OxRdtase_dom"/>
</dbReference>
<name>A0A927F586_9BACT</name>
<protein>
    <submittedName>
        <fullName evidence="2">Aldo/keto reductase</fullName>
    </submittedName>
</protein>
<proteinExistence type="predicted"/>
<dbReference type="SUPFAM" id="SSF51430">
    <property type="entry name" value="NAD(P)-linked oxidoreductase"/>
    <property type="match status" value="1"/>
</dbReference>
<accession>A0A927F586</accession>
<dbReference type="Pfam" id="PF00248">
    <property type="entry name" value="Aldo_ket_red"/>
    <property type="match status" value="1"/>
</dbReference>
<organism evidence="2 3">
    <name type="scientific">Pelagicoccus enzymogenes</name>
    <dbReference type="NCBI Taxonomy" id="2773457"/>
    <lineage>
        <taxon>Bacteria</taxon>
        <taxon>Pseudomonadati</taxon>
        <taxon>Verrucomicrobiota</taxon>
        <taxon>Opitutia</taxon>
        <taxon>Puniceicoccales</taxon>
        <taxon>Pelagicoccaceae</taxon>
        <taxon>Pelagicoccus</taxon>
    </lineage>
</organism>
<dbReference type="AlphaFoldDB" id="A0A927F586"/>
<comment type="caution">
    <text evidence="2">The sequence shown here is derived from an EMBL/GenBank/DDBJ whole genome shotgun (WGS) entry which is preliminary data.</text>
</comment>
<evidence type="ECO:0000259" key="1">
    <source>
        <dbReference type="Pfam" id="PF00248"/>
    </source>
</evidence>
<dbReference type="Proteomes" id="UP000622317">
    <property type="component" value="Unassembled WGS sequence"/>
</dbReference>
<dbReference type="EMBL" id="JACYFG010000002">
    <property type="protein sequence ID" value="MBD5777896.1"/>
    <property type="molecule type" value="Genomic_DNA"/>
</dbReference>
<evidence type="ECO:0000313" key="2">
    <source>
        <dbReference type="EMBL" id="MBD5777896.1"/>
    </source>
</evidence>
<sequence>MKTRKLGRTGLQVSEIGLGTWALGSSVYGDVERSASETLIQGSIDKGINFFDTAPLYGSKTEDGIAETVLGAGLGARKDEVIISTKFGRTATDVMPGRFTAKEARQSCEASLRRLGRSYIDLLFFHSPFGPEEIEDDVWAELDKLQAEGKVRSLGHSVSMYEDTRDMSADWMRDRKIDAIQVVLSPFNRETRPLIDIARHLDCGVVARECMANGFLSGAIRRDTVFPQGSLNARYSREEIGERVDYAESLKGLLLGGAVKTLPEATYRWVLDQPGVSLALSGAKSLAELEDSVRASQLEPYSSAVLERGEALHTQDFCPA</sequence>
<keyword evidence="3" id="KW-1185">Reference proteome</keyword>
<feature type="domain" description="NADP-dependent oxidoreductase" evidence="1">
    <location>
        <begin position="15"/>
        <end position="308"/>
    </location>
</feature>